<dbReference type="InterPro" id="IPR003959">
    <property type="entry name" value="ATPase_AAA_core"/>
</dbReference>
<gene>
    <name evidence="3" type="ORF">ACFQJC_09115</name>
</gene>
<feature type="domain" description="ATPase AAA-type core" evidence="2">
    <location>
        <begin position="197"/>
        <end position="262"/>
    </location>
</feature>
<comment type="caution">
    <text evidence="3">The sequence shown here is derived from an EMBL/GenBank/DDBJ whole genome shotgun (WGS) entry which is preliminary data.</text>
</comment>
<keyword evidence="4" id="KW-1185">Reference proteome</keyword>
<evidence type="ECO:0000313" key="4">
    <source>
        <dbReference type="Proteomes" id="UP001596481"/>
    </source>
</evidence>
<evidence type="ECO:0000259" key="1">
    <source>
        <dbReference type="Pfam" id="PF13175"/>
    </source>
</evidence>
<dbReference type="Gene3D" id="3.40.50.300">
    <property type="entry name" value="P-loop containing nucleotide triphosphate hydrolases"/>
    <property type="match status" value="1"/>
</dbReference>
<dbReference type="EMBL" id="JBHTAA010000005">
    <property type="protein sequence ID" value="MFC7203673.1"/>
    <property type="molecule type" value="Genomic_DNA"/>
</dbReference>
<sequence length="317" mass="36024">MLESINIREFRGIKRMESSLDLTDFSIILGRNNAGKSSFMEAIYLLFGGNDPVSGRDRFSRIKSMRGNNNLSYRYDGKGSISYQINGFPGKTEMNSQIRKIEIGKLNTSRNIRPSDLRHANLDFDNSDALTMLFHSSYQESKNMLSDLQSSRQRIEREGGHVRAAELISECVGDEYTEIYLESLEARKKPSGEDPYYVKIKDLGNGVARMIPIFMAIETYEPKILLWDDISTSLHPSLMRMVLRWLNEKDMQVIASTHSIDVLSALLDVMPDDGSVHQFSKSETDVLSHNTLSLSELEILMNDAGLDPRFLSDEFEL</sequence>
<organism evidence="3 4">
    <name type="scientific">Haloferax namakaokahaiae</name>
    <dbReference type="NCBI Taxonomy" id="1748331"/>
    <lineage>
        <taxon>Archaea</taxon>
        <taxon>Methanobacteriati</taxon>
        <taxon>Methanobacteriota</taxon>
        <taxon>Stenosarchaea group</taxon>
        <taxon>Halobacteria</taxon>
        <taxon>Halobacteriales</taxon>
        <taxon>Haloferacaceae</taxon>
        <taxon>Haloferax</taxon>
    </lineage>
</organism>
<protein>
    <submittedName>
        <fullName evidence="3">ATP/GTP-binding protein</fullName>
    </submittedName>
</protein>
<dbReference type="InterPro" id="IPR027417">
    <property type="entry name" value="P-loop_NTPase"/>
</dbReference>
<dbReference type="InterPro" id="IPR041685">
    <property type="entry name" value="AAA_GajA/Old/RecF-like"/>
</dbReference>
<dbReference type="PANTHER" id="PTHR43581:SF4">
    <property type="entry name" value="ATP_GTP PHOSPHATASE"/>
    <property type="match status" value="1"/>
</dbReference>
<dbReference type="Proteomes" id="UP001596481">
    <property type="component" value="Unassembled WGS sequence"/>
</dbReference>
<dbReference type="AlphaFoldDB" id="A0ABD5ZEL8"/>
<dbReference type="RefSeq" id="WP_390223011.1">
    <property type="nucleotide sequence ID" value="NZ_JBHTAA010000005.1"/>
</dbReference>
<evidence type="ECO:0000259" key="2">
    <source>
        <dbReference type="Pfam" id="PF13304"/>
    </source>
</evidence>
<dbReference type="Pfam" id="PF13304">
    <property type="entry name" value="AAA_21"/>
    <property type="match status" value="1"/>
</dbReference>
<accession>A0ABD5ZEL8</accession>
<dbReference type="Pfam" id="PF13175">
    <property type="entry name" value="AAA_15"/>
    <property type="match status" value="1"/>
</dbReference>
<reference evidence="3 4" key="1">
    <citation type="journal article" date="2019" name="Int. J. Syst. Evol. Microbiol.">
        <title>The Global Catalogue of Microorganisms (GCM) 10K type strain sequencing project: providing services to taxonomists for standard genome sequencing and annotation.</title>
        <authorList>
            <consortium name="The Broad Institute Genomics Platform"/>
            <consortium name="The Broad Institute Genome Sequencing Center for Infectious Disease"/>
            <person name="Wu L."/>
            <person name="Ma J."/>
        </authorList>
    </citation>
    <scope>NUCLEOTIDE SEQUENCE [LARGE SCALE GENOMIC DNA]</scope>
    <source>
        <strain evidence="3 4">DSM 29988</strain>
    </source>
</reference>
<dbReference type="InterPro" id="IPR051396">
    <property type="entry name" value="Bact_Antivir_Def_Nuclease"/>
</dbReference>
<dbReference type="PANTHER" id="PTHR43581">
    <property type="entry name" value="ATP/GTP PHOSPHATASE"/>
    <property type="match status" value="1"/>
</dbReference>
<evidence type="ECO:0000313" key="3">
    <source>
        <dbReference type="EMBL" id="MFC7203673.1"/>
    </source>
</evidence>
<feature type="domain" description="Endonuclease GajA/Old nuclease/RecF-like AAA" evidence="1">
    <location>
        <begin position="1"/>
        <end position="124"/>
    </location>
</feature>
<dbReference type="SUPFAM" id="SSF52540">
    <property type="entry name" value="P-loop containing nucleoside triphosphate hydrolases"/>
    <property type="match status" value="1"/>
</dbReference>
<name>A0ABD5ZEL8_9EURY</name>
<dbReference type="CDD" id="cd00267">
    <property type="entry name" value="ABC_ATPase"/>
    <property type="match status" value="1"/>
</dbReference>
<proteinExistence type="predicted"/>